<feature type="region of interest" description="Disordered" evidence="1">
    <location>
        <begin position="138"/>
        <end position="157"/>
    </location>
</feature>
<accession>A0AAD6AH51</accession>
<dbReference type="InterPro" id="IPR036397">
    <property type="entry name" value="RNaseH_sf"/>
</dbReference>
<name>A0AAD6AH51_9TELE</name>
<dbReference type="Proteomes" id="UP001219934">
    <property type="component" value="Unassembled WGS sequence"/>
</dbReference>
<dbReference type="GO" id="GO:0003676">
    <property type="term" value="F:nucleic acid binding"/>
    <property type="evidence" value="ECO:0007669"/>
    <property type="project" value="InterPro"/>
</dbReference>
<gene>
    <name evidence="2" type="ORF">JOQ06_003635</name>
</gene>
<keyword evidence="3" id="KW-1185">Reference proteome</keyword>
<protein>
    <submittedName>
        <fullName evidence="2">Uncharacterized protein</fullName>
    </submittedName>
</protein>
<dbReference type="EMBL" id="JAPTMU010000022">
    <property type="protein sequence ID" value="KAJ4924683.1"/>
    <property type="molecule type" value="Genomic_DNA"/>
</dbReference>
<evidence type="ECO:0000313" key="3">
    <source>
        <dbReference type="Proteomes" id="UP001219934"/>
    </source>
</evidence>
<comment type="caution">
    <text evidence="2">The sequence shown here is derived from an EMBL/GenBank/DDBJ whole genome shotgun (WGS) entry which is preliminary data.</text>
</comment>
<dbReference type="AlphaFoldDB" id="A0AAD6AH51"/>
<evidence type="ECO:0000313" key="2">
    <source>
        <dbReference type="EMBL" id="KAJ4924683.1"/>
    </source>
</evidence>
<sequence>MNAAMYMEILNENLLQSALDLRLGQRFQQDNDPKHTATITKEWLRDKSVNVLEWPSQSPDFTPIEPPTERQALVQLVVSGMLVSNLTAICTVTIGRGTTVHPSHPLSQFRLSMETVGRFVPPVQSAVRMRSLSENPMRLSARLSPLPRRRDAHSGTP</sequence>
<dbReference type="Gene3D" id="3.30.420.10">
    <property type="entry name" value="Ribonuclease H-like superfamily/Ribonuclease H"/>
    <property type="match status" value="1"/>
</dbReference>
<organism evidence="2 3">
    <name type="scientific">Pogonophryne albipinna</name>
    <dbReference type="NCBI Taxonomy" id="1090488"/>
    <lineage>
        <taxon>Eukaryota</taxon>
        <taxon>Metazoa</taxon>
        <taxon>Chordata</taxon>
        <taxon>Craniata</taxon>
        <taxon>Vertebrata</taxon>
        <taxon>Euteleostomi</taxon>
        <taxon>Actinopterygii</taxon>
        <taxon>Neopterygii</taxon>
        <taxon>Teleostei</taxon>
        <taxon>Neoteleostei</taxon>
        <taxon>Acanthomorphata</taxon>
        <taxon>Eupercaria</taxon>
        <taxon>Perciformes</taxon>
        <taxon>Notothenioidei</taxon>
        <taxon>Pogonophryne</taxon>
    </lineage>
</organism>
<evidence type="ECO:0000256" key="1">
    <source>
        <dbReference type="SAM" id="MobiDB-lite"/>
    </source>
</evidence>
<feature type="compositionally biased region" description="Basic and acidic residues" evidence="1">
    <location>
        <begin position="148"/>
        <end position="157"/>
    </location>
</feature>
<reference evidence="2" key="1">
    <citation type="submission" date="2022-11" db="EMBL/GenBank/DDBJ databases">
        <title>Chromosome-level genome of Pogonophryne albipinna.</title>
        <authorList>
            <person name="Jo E."/>
        </authorList>
    </citation>
    <scope>NUCLEOTIDE SEQUENCE</scope>
    <source>
        <strain evidence="2">SGF0006</strain>
        <tissue evidence="2">Muscle</tissue>
    </source>
</reference>
<proteinExistence type="predicted"/>